<keyword evidence="3" id="KW-1185">Reference proteome</keyword>
<feature type="region of interest" description="Disordered" evidence="1">
    <location>
        <begin position="66"/>
        <end position="86"/>
    </location>
</feature>
<dbReference type="EMBL" id="JAHYIQ010000005">
    <property type="protein sequence ID" value="KAK1132394.1"/>
    <property type="molecule type" value="Genomic_DNA"/>
</dbReference>
<dbReference type="AlphaFoldDB" id="A0AA40G8G9"/>
<organism evidence="2 3">
    <name type="scientific">Melipona bicolor</name>
    <dbReference type="NCBI Taxonomy" id="60889"/>
    <lineage>
        <taxon>Eukaryota</taxon>
        <taxon>Metazoa</taxon>
        <taxon>Ecdysozoa</taxon>
        <taxon>Arthropoda</taxon>
        <taxon>Hexapoda</taxon>
        <taxon>Insecta</taxon>
        <taxon>Pterygota</taxon>
        <taxon>Neoptera</taxon>
        <taxon>Endopterygota</taxon>
        <taxon>Hymenoptera</taxon>
        <taxon>Apocrita</taxon>
        <taxon>Aculeata</taxon>
        <taxon>Apoidea</taxon>
        <taxon>Anthophila</taxon>
        <taxon>Apidae</taxon>
        <taxon>Melipona</taxon>
    </lineage>
</organism>
<protein>
    <submittedName>
        <fullName evidence="2">Uncharacterized protein</fullName>
    </submittedName>
</protein>
<name>A0AA40G8G9_9HYME</name>
<evidence type="ECO:0000313" key="3">
    <source>
        <dbReference type="Proteomes" id="UP001177670"/>
    </source>
</evidence>
<comment type="caution">
    <text evidence="2">The sequence shown here is derived from an EMBL/GenBank/DDBJ whole genome shotgun (WGS) entry which is preliminary data.</text>
</comment>
<feature type="compositionally biased region" description="Gly residues" evidence="1">
    <location>
        <begin position="72"/>
        <end position="86"/>
    </location>
</feature>
<dbReference type="Proteomes" id="UP001177670">
    <property type="component" value="Unassembled WGS sequence"/>
</dbReference>
<evidence type="ECO:0000313" key="2">
    <source>
        <dbReference type="EMBL" id="KAK1132394.1"/>
    </source>
</evidence>
<sequence length="86" mass="9102">MTGCWRLVGKDDGRNGASLKYREQSPSVATVTISNSPAFHLFFIGEKFVDLAVRNARNTLEEARKWGRVDDGGGGGGGGDTCGPEG</sequence>
<evidence type="ECO:0000256" key="1">
    <source>
        <dbReference type="SAM" id="MobiDB-lite"/>
    </source>
</evidence>
<reference evidence="2" key="1">
    <citation type="submission" date="2021-10" db="EMBL/GenBank/DDBJ databases">
        <title>Melipona bicolor Genome sequencing and assembly.</title>
        <authorList>
            <person name="Araujo N.S."/>
            <person name="Arias M.C."/>
        </authorList>
    </citation>
    <scope>NUCLEOTIDE SEQUENCE</scope>
    <source>
        <strain evidence="2">USP_2M_L1-L4_2017</strain>
        <tissue evidence="2">Whole body</tissue>
    </source>
</reference>
<accession>A0AA40G8G9</accession>
<proteinExistence type="predicted"/>
<gene>
    <name evidence="2" type="ORF">K0M31_016502</name>
</gene>